<feature type="region of interest" description="Disordered" evidence="1">
    <location>
        <begin position="1"/>
        <end position="21"/>
    </location>
</feature>
<dbReference type="HOGENOM" id="CLU_3259750_0_0_6"/>
<evidence type="ECO:0000313" key="3">
    <source>
        <dbReference type="Proteomes" id="UP000002675"/>
    </source>
</evidence>
<reference evidence="2 3" key="1">
    <citation type="journal article" date="2003" name="Genome Res.">
        <title>Comparative genome analysis of Vibrio vulnificus, a marine pathogen.</title>
        <authorList>
            <person name="Chen C.Y."/>
            <person name="Wu K.M."/>
            <person name="Chang Y.C."/>
            <person name="Chang C.H."/>
            <person name="Tsai H.C."/>
            <person name="Liao T.L."/>
            <person name="Liu Y.M."/>
            <person name="Chen H.J."/>
            <person name="Shen A.B."/>
            <person name="Li J.C."/>
            <person name="Su T.L."/>
            <person name="Shao C.P."/>
            <person name="Lee C.T."/>
            <person name="Hor L.I."/>
            <person name="Tsai S.F."/>
        </authorList>
    </citation>
    <scope>NUCLEOTIDE SEQUENCE [LARGE SCALE GENOMIC DNA]</scope>
    <source>
        <strain evidence="2 3">YJ016</strain>
    </source>
</reference>
<organism evidence="2 3">
    <name type="scientific">Vibrio vulnificus (strain YJ016)</name>
    <dbReference type="NCBI Taxonomy" id="196600"/>
    <lineage>
        <taxon>Bacteria</taxon>
        <taxon>Pseudomonadati</taxon>
        <taxon>Pseudomonadota</taxon>
        <taxon>Gammaproteobacteria</taxon>
        <taxon>Vibrionales</taxon>
        <taxon>Vibrionaceae</taxon>
        <taxon>Vibrio</taxon>
    </lineage>
</organism>
<evidence type="ECO:0000256" key="1">
    <source>
        <dbReference type="SAM" id="MobiDB-lite"/>
    </source>
</evidence>
<sequence length="42" mass="4734">MNDGASNTFRSDHRDNGDSKGILLRTGFHEKVIPNHQRALDL</sequence>
<name>Q7MME6_VIBVY</name>
<proteinExistence type="predicted"/>
<dbReference type="KEGG" id="vvy:VV1126"/>
<protein>
    <submittedName>
        <fullName evidence="2">Uncharacterized protein</fullName>
    </submittedName>
</protein>
<dbReference type="Proteomes" id="UP000002675">
    <property type="component" value="Chromosome I"/>
</dbReference>
<evidence type="ECO:0000313" key="2">
    <source>
        <dbReference type="EMBL" id="BAC93890.1"/>
    </source>
</evidence>
<dbReference type="AlphaFoldDB" id="Q7MME6"/>
<dbReference type="EMBL" id="BA000037">
    <property type="protein sequence ID" value="BAC93890.1"/>
    <property type="molecule type" value="Genomic_DNA"/>
</dbReference>
<gene>
    <name evidence="2" type="ordered locus">VV1126</name>
</gene>
<accession>Q7MME6</accession>